<accession>A0A3E2NI32</accession>
<organism evidence="4 5">
    <name type="scientific">Lacrimispora amygdalina</name>
    <dbReference type="NCBI Taxonomy" id="253257"/>
    <lineage>
        <taxon>Bacteria</taxon>
        <taxon>Bacillati</taxon>
        <taxon>Bacillota</taxon>
        <taxon>Clostridia</taxon>
        <taxon>Lachnospirales</taxon>
        <taxon>Lachnospiraceae</taxon>
        <taxon>Lacrimispora</taxon>
    </lineage>
</organism>
<dbReference type="AlphaFoldDB" id="A0A3E2NI32"/>
<evidence type="ECO:0000313" key="5">
    <source>
        <dbReference type="Proteomes" id="UP000260680"/>
    </source>
</evidence>
<feature type="compositionally biased region" description="Low complexity" evidence="1">
    <location>
        <begin position="30"/>
        <end position="55"/>
    </location>
</feature>
<evidence type="ECO:0000313" key="3">
    <source>
        <dbReference type="EMBL" id="GLB30722.1"/>
    </source>
</evidence>
<evidence type="ECO:0000313" key="4">
    <source>
        <dbReference type="EMBL" id="RFZ80581.1"/>
    </source>
</evidence>
<reference evidence="4 5" key="1">
    <citation type="submission" date="2018-07" db="EMBL/GenBank/DDBJ databases">
        <title>New species, Clostridium PI-S10-A1B.</title>
        <authorList>
            <person name="Krishna G."/>
            <person name="Summeta K."/>
            <person name="Shikha S."/>
            <person name="Prabhu P.B."/>
            <person name="Suresh K."/>
        </authorList>
    </citation>
    <scope>NUCLEOTIDE SEQUENCE [LARGE SCALE GENOMIC DNA]</scope>
    <source>
        <strain evidence="4 5">PI-S10-A1B</strain>
    </source>
</reference>
<dbReference type="InterPro" id="IPR050490">
    <property type="entry name" value="Bact_solute-bd_prot1"/>
</dbReference>
<evidence type="ECO:0000256" key="1">
    <source>
        <dbReference type="SAM" id="MobiDB-lite"/>
    </source>
</evidence>
<dbReference type="Proteomes" id="UP001419084">
    <property type="component" value="Unassembled WGS sequence"/>
</dbReference>
<keyword evidence="6" id="KW-1185">Reference proteome</keyword>
<feature type="region of interest" description="Disordered" evidence="1">
    <location>
        <begin position="27"/>
        <end position="56"/>
    </location>
</feature>
<dbReference type="Proteomes" id="UP000260680">
    <property type="component" value="Unassembled WGS sequence"/>
</dbReference>
<evidence type="ECO:0000313" key="6">
    <source>
        <dbReference type="Proteomes" id="UP001419084"/>
    </source>
</evidence>
<dbReference type="Pfam" id="PF01547">
    <property type="entry name" value="SBP_bac_1"/>
    <property type="match status" value="1"/>
</dbReference>
<dbReference type="Gene3D" id="3.40.190.10">
    <property type="entry name" value="Periplasmic binding protein-like II"/>
    <property type="match status" value="2"/>
</dbReference>
<sequence>MRKIKQWTAMGLATVMAMSLSACGSGKSNTAETTTAAPAETTTAAAETKAAGATTSGEPVELKFSWWGGDTRHAATEEAIKAFQAKYPNITVTPEYGAWTGWEEKQSLNILGGNAADVMQINWNWIDSYSQGGKSFANLEDYSDVLDLKQFTPESLDLCKVDNKLMAVPISLTGRLFYWNKTAFDEVGVALPTDLDSLYKAGEAFKAKDPDMYPLALGEYDRMILMVYYLESKYGKNWVEDGTVNYTEDEVKDGMDFITGLEEKHVIPTLATISGDMADSLDKNAKWIDGKYAGIFEWDSSASKFKKALEGSVNKPGQEFVVGEFIKMGNNNGGFTKISMAFAVAANSKHPKEAAMLINFLLNDEEGVKICSTERGIPCSAAGLKILQDNKLGDPLTIEANTKVMDYSKFTLDSKFEHNDLKANPDGVYYKVFGKLSSKESDSATAAKELIKGVTDTLEN</sequence>
<name>A0A3E2NI32_9FIRM</name>
<proteinExistence type="predicted"/>
<dbReference type="RefSeq" id="WP_117415383.1">
    <property type="nucleotide sequence ID" value="NZ_BRPJ01000042.1"/>
</dbReference>
<feature type="signal peptide" evidence="2">
    <location>
        <begin position="1"/>
        <end position="24"/>
    </location>
</feature>
<keyword evidence="2" id="KW-0732">Signal</keyword>
<dbReference type="EMBL" id="BRPJ01000042">
    <property type="protein sequence ID" value="GLB30722.1"/>
    <property type="molecule type" value="Genomic_DNA"/>
</dbReference>
<feature type="chain" id="PRO_5039069239" evidence="2">
    <location>
        <begin position="25"/>
        <end position="460"/>
    </location>
</feature>
<dbReference type="EMBL" id="QOHO01000008">
    <property type="protein sequence ID" value="RFZ80581.1"/>
    <property type="molecule type" value="Genomic_DNA"/>
</dbReference>
<gene>
    <name evidence="4" type="ORF">DS742_02055</name>
    <name evidence="3" type="ORF">LAD12857_26450</name>
</gene>
<dbReference type="SUPFAM" id="SSF53850">
    <property type="entry name" value="Periplasmic binding protein-like II"/>
    <property type="match status" value="1"/>
</dbReference>
<dbReference type="PROSITE" id="PS51257">
    <property type="entry name" value="PROKAR_LIPOPROTEIN"/>
    <property type="match status" value="1"/>
</dbReference>
<dbReference type="OrthoDB" id="9764112at2"/>
<reference evidence="3 6" key="2">
    <citation type="journal article" date="2024" name="Int. J. Syst. Evol. Microbiol.">
        <title>Lacrimispora brassicae sp. nov. isolated from fermented cabbage, and proposal of Clostridium indicum Gundawar et al. 2019 and Clostridium methoxybenzovorans Mechichi et al. 1999 as heterotypic synonyms of Lacrimispora amygdalina (Parshina et al. 2003) Haas and Blanchard 2020 and Lacrimispora indolis (McClung and McCoy 1957) Haas and Blanchard 2020, respectively.</title>
        <authorList>
            <person name="Kobayashi H."/>
            <person name="Tanizawa Y."/>
            <person name="Sakamoto M."/>
            <person name="Ohkuma M."/>
            <person name="Tohno M."/>
        </authorList>
    </citation>
    <scope>NUCLEOTIDE SEQUENCE [LARGE SCALE GENOMIC DNA]</scope>
    <source>
        <strain evidence="3 6">DSM 12857</strain>
    </source>
</reference>
<dbReference type="PANTHER" id="PTHR43649">
    <property type="entry name" value="ARABINOSE-BINDING PROTEIN-RELATED"/>
    <property type="match status" value="1"/>
</dbReference>
<dbReference type="InterPro" id="IPR006059">
    <property type="entry name" value="SBP"/>
</dbReference>
<dbReference type="PANTHER" id="PTHR43649:SF11">
    <property type="entry name" value="ABC TRANSPORTER SUBSTRATE-BINDING PROTEIN YESO-RELATED"/>
    <property type="match status" value="1"/>
</dbReference>
<comment type="caution">
    <text evidence="4">The sequence shown here is derived from an EMBL/GenBank/DDBJ whole genome shotgun (WGS) entry which is preliminary data.</text>
</comment>
<evidence type="ECO:0000256" key="2">
    <source>
        <dbReference type="SAM" id="SignalP"/>
    </source>
</evidence>
<protein>
    <submittedName>
        <fullName evidence="4">Carbohydrate ABC transporter substrate-binding protein</fullName>
    </submittedName>
    <submittedName>
        <fullName evidence="3">Sugar ABC transporter substrate-binding protein</fullName>
    </submittedName>
</protein>